<name>A0A512BWL6_9HYPH</name>
<dbReference type="PRINTS" id="PR00313">
    <property type="entry name" value="CABNDNGRPT"/>
</dbReference>
<dbReference type="GO" id="GO:0005509">
    <property type="term" value="F:calcium ion binding"/>
    <property type="evidence" value="ECO:0007669"/>
    <property type="project" value="InterPro"/>
</dbReference>
<evidence type="ECO:0000256" key="1">
    <source>
        <dbReference type="ARBA" id="ARBA00004613"/>
    </source>
</evidence>
<protein>
    <recommendedName>
        <fullName evidence="6">Calcium-binding protein</fullName>
    </recommendedName>
</protein>
<dbReference type="InterPro" id="IPR011049">
    <property type="entry name" value="Serralysin-like_metalloprot_C"/>
</dbReference>
<accession>A0A512BWL6</accession>
<dbReference type="AlphaFoldDB" id="A0A512BWL6"/>
<dbReference type="InterPro" id="IPR018511">
    <property type="entry name" value="Hemolysin-typ_Ca-bd_CS"/>
</dbReference>
<dbReference type="PANTHER" id="PTHR38340">
    <property type="entry name" value="S-LAYER PROTEIN"/>
    <property type="match status" value="1"/>
</dbReference>
<dbReference type="InterPro" id="IPR050557">
    <property type="entry name" value="RTX_toxin/Mannuronan_C5-epim"/>
</dbReference>
<evidence type="ECO:0008006" key="6">
    <source>
        <dbReference type="Google" id="ProtNLM"/>
    </source>
</evidence>
<evidence type="ECO:0000313" key="4">
    <source>
        <dbReference type="EMBL" id="GEO16352.1"/>
    </source>
</evidence>
<dbReference type="PANTHER" id="PTHR38340:SF1">
    <property type="entry name" value="S-LAYER PROTEIN"/>
    <property type="match status" value="1"/>
</dbReference>
<dbReference type="Gene3D" id="2.150.10.10">
    <property type="entry name" value="Serralysin-like metalloprotease, C-terminal"/>
    <property type="match status" value="2"/>
</dbReference>
<evidence type="ECO:0000256" key="2">
    <source>
        <dbReference type="ARBA" id="ARBA00022525"/>
    </source>
</evidence>
<keyword evidence="2" id="KW-0964">Secreted</keyword>
<gene>
    <name evidence="4" type="ORF">MAE02_40480</name>
</gene>
<dbReference type="GO" id="GO:0005576">
    <property type="term" value="C:extracellular region"/>
    <property type="evidence" value="ECO:0007669"/>
    <property type="project" value="UniProtKB-SubCell"/>
</dbReference>
<comment type="subcellular location">
    <subcellularLocation>
        <location evidence="1">Secreted</location>
    </subcellularLocation>
</comment>
<comment type="caution">
    <text evidence="4">The sequence shown here is derived from an EMBL/GenBank/DDBJ whole genome shotgun (WGS) entry which is preliminary data.</text>
</comment>
<feature type="region of interest" description="Disordered" evidence="3">
    <location>
        <begin position="166"/>
        <end position="188"/>
    </location>
</feature>
<organism evidence="4 5">
    <name type="scientific">Microvirga aerophila</name>
    <dbReference type="NCBI Taxonomy" id="670291"/>
    <lineage>
        <taxon>Bacteria</taxon>
        <taxon>Pseudomonadati</taxon>
        <taxon>Pseudomonadota</taxon>
        <taxon>Alphaproteobacteria</taxon>
        <taxon>Hyphomicrobiales</taxon>
        <taxon>Methylobacteriaceae</taxon>
        <taxon>Microvirga</taxon>
    </lineage>
</organism>
<dbReference type="PROSITE" id="PS00330">
    <property type="entry name" value="HEMOLYSIN_CALCIUM"/>
    <property type="match status" value="3"/>
</dbReference>
<dbReference type="Proteomes" id="UP000321085">
    <property type="component" value="Unassembled WGS sequence"/>
</dbReference>
<dbReference type="OrthoDB" id="7876310at2"/>
<dbReference type="RefSeq" id="WP_114188377.1">
    <property type="nucleotide sequence ID" value="NZ_BJYU01000062.1"/>
</dbReference>
<evidence type="ECO:0000256" key="3">
    <source>
        <dbReference type="SAM" id="MobiDB-lite"/>
    </source>
</evidence>
<reference evidence="4 5" key="1">
    <citation type="submission" date="2019-07" db="EMBL/GenBank/DDBJ databases">
        <title>Whole genome shotgun sequence of Microvirga aerophila NBRC 106136.</title>
        <authorList>
            <person name="Hosoyama A."/>
            <person name="Uohara A."/>
            <person name="Ohji S."/>
            <person name="Ichikawa N."/>
        </authorList>
    </citation>
    <scope>NUCLEOTIDE SEQUENCE [LARGE SCALE GENOMIC DNA]</scope>
    <source>
        <strain evidence="4 5">NBRC 106136</strain>
    </source>
</reference>
<feature type="compositionally biased region" description="Pro residues" evidence="3">
    <location>
        <begin position="169"/>
        <end position="180"/>
    </location>
</feature>
<dbReference type="Pfam" id="PF00353">
    <property type="entry name" value="HemolysinCabind"/>
    <property type="match status" value="2"/>
</dbReference>
<dbReference type="InterPro" id="IPR001343">
    <property type="entry name" value="Hemolysn_Ca-bd"/>
</dbReference>
<dbReference type="SUPFAM" id="SSF51120">
    <property type="entry name" value="beta-Roll"/>
    <property type="match status" value="2"/>
</dbReference>
<sequence length="337" mass="35829">MIDSYGVNYWSDGANFVIYDALYFRDGATMVTMRGVNVHTTAADLQSGSWLVRLNAQSDHFDGNDYNDIIRGGFGDDVLVGYGGNDVLFGDDGNDALSGGAGHDVIDGGAGYDTARFGGFSTHYSFSLNYDGSVTVTDLTGGWGSDIVSGVEAFSFDNGTFNLSSLLPANPPPPPSPPTPEQVYAGSDTLYGTSGSNTLKGYGGHDKLYGQGGVDYLFGDTGNDALYGGAGKDAFVFNTKANTYTNKDAIKDFRVVDDTVRLDNAVFTKVGANGTLKSSAFWTNTTGKAHDKDDRIIYDKDSGVLYYDADDSGKGAAVAFATIAKNLEMTHKDFYII</sequence>
<proteinExistence type="predicted"/>
<evidence type="ECO:0000313" key="5">
    <source>
        <dbReference type="Proteomes" id="UP000321085"/>
    </source>
</evidence>
<dbReference type="EMBL" id="BJYU01000062">
    <property type="protein sequence ID" value="GEO16352.1"/>
    <property type="molecule type" value="Genomic_DNA"/>
</dbReference>
<keyword evidence="5" id="KW-1185">Reference proteome</keyword>